<dbReference type="GO" id="GO:0005794">
    <property type="term" value="C:Golgi apparatus"/>
    <property type="evidence" value="ECO:0007669"/>
    <property type="project" value="TreeGrafter"/>
</dbReference>
<dbReference type="PANTHER" id="PTHR46515">
    <property type="entry name" value="TATA ELEMENT MODULATORY FACTOR TMF1"/>
    <property type="match status" value="1"/>
</dbReference>
<dbReference type="GO" id="GO:0005783">
    <property type="term" value="C:endoplasmic reticulum"/>
    <property type="evidence" value="ECO:0007669"/>
    <property type="project" value="TreeGrafter"/>
</dbReference>
<feature type="non-terminal residue" evidence="4">
    <location>
        <position position="1"/>
    </location>
</feature>
<keyword evidence="1" id="KW-0175">Coiled coil</keyword>
<gene>
    <name evidence="4" type="primary">ORF49344</name>
</gene>
<name>A0A0B6Z5U2_9EUPU</name>
<feature type="domain" description="TATA element modulatory factor 1 TATA binding" evidence="3">
    <location>
        <begin position="250"/>
        <end position="355"/>
    </location>
</feature>
<dbReference type="InterPro" id="IPR052602">
    <property type="entry name" value="Growth_transcription_reg"/>
</dbReference>
<evidence type="ECO:0000259" key="3">
    <source>
        <dbReference type="Pfam" id="PF12325"/>
    </source>
</evidence>
<sequence length="358" mass="40812">EDLLRQEINHLQERLQQDEARSQDLTQSVTSATRPLLRQIENLQATLVAQSAAWERVEKSLTDRLAEAQTALAIAQEKERTANDHLMEVSARVTSLEGANSRIKQERAQLAAQVDSDRSRLEELQDIRNSAVAELESNKQRLSQETSQLKMDKIYLESQLNVERTRLENEKKKSIALEEQLRQAERPRSRGTPSPSPSMSVSRQESMAGSMYEQQTSGTMGWSFHDDGESVSTYGGTKTSVYDSLRQSGAAVVVENLSSQLKLREGELLHMQSEVSQLERTRESMARELVNLTNQNDELLEMKKSHEQLQEQFNELNGRYSAILQMYGEKEEQVQELRLDLQDVKEMYKSQIDALLAK</sequence>
<dbReference type="EMBL" id="HACG01016887">
    <property type="protein sequence ID" value="CEK63752.1"/>
    <property type="molecule type" value="Transcribed_RNA"/>
</dbReference>
<dbReference type="PANTHER" id="PTHR46515:SF1">
    <property type="entry name" value="TATA ELEMENT MODULATORY FACTOR"/>
    <property type="match status" value="1"/>
</dbReference>
<feature type="region of interest" description="Disordered" evidence="2">
    <location>
        <begin position="171"/>
        <end position="224"/>
    </location>
</feature>
<dbReference type="InterPro" id="IPR022091">
    <property type="entry name" value="TMF_TATA-bd"/>
</dbReference>
<feature type="coiled-coil region" evidence="1">
    <location>
        <begin position="268"/>
        <end position="347"/>
    </location>
</feature>
<dbReference type="Pfam" id="PF12325">
    <property type="entry name" value="TMF_TATA_bd"/>
    <property type="match status" value="1"/>
</dbReference>
<evidence type="ECO:0000256" key="2">
    <source>
        <dbReference type="SAM" id="MobiDB-lite"/>
    </source>
</evidence>
<feature type="compositionally biased region" description="Basic and acidic residues" evidence="2">
    <location>
        <begin position="171"/>
        <end position="188"/>
    </location>
</feature>
<organism evidence="4">
    <name type="scientific">Arion vulgaris</name>
    <dbReference type="NCBI Taxonomy" id="1028688"/>
    <lineage>
        <taxon>Eukaryota</taxon>
        <taxon>Metazoa</taxon>
        <taxon>Spiralia</taxon>
        <taxon>Lophotrochozoa</taxon>
        <taxon>Mollusca</taxon>
        <taxon>Gastropoda</taxon>
        <taxon>Heterobranchia</taxon>
        <taxon>Euthyneura</taxon>
        <taxon>Panpulmonata</taxon>
        <taxon>Eupulmonata</taxon>
        <taxon>Stylommatophora</taxon>
        <taxon>Helicina</taxon>
        <taxon>Arionoidea</taxon>
        <taxon>Arionidae</taxon>
        <taxon>Arion</taxon>
    </lineage>
</organism>
<protein>
    <recommendedName>
        <fullName evidence="3">TATA element modulatory factor 1 TATA binding domain-containing protein</fullName>
    </recommendedName>
</protein>
<feature type="compositionally biased region" description="Polar residues" evidence="2">
    <location>
        <begin position="199"/>
        <end position="220"/>
    </location>
</feature>
<dbReference type="AlphaFoldDB" id="A0A0B6Z5U2"/>
<accession>A0A0B6Z5U2</accession>
<reference evidence="4" key="1">
    <citation type="submission" date="2014-12" db="EMBL/GenBank/DDBJ databases">
        <title>Insight into the proteome of Arion vulgaris.</title>
        <authorList>
            <person name="Aradska J."/>
            <person name="Bulat T."/>
            <person name="Smidak R."/>
            <person name="Sarate P."/>
            <person name="Gangsoo J."/>
            <person name="Sialana F."/>
            <person name="Bilban M."/>
            <person name="Lubec G."/>
        </authorList>
    </citation>
    <scope>NUCLEOTIDE SEQUENCE</scope>
    <source>
        <tissue evidence="4">Skin</tissue>
    </source>
</reference>
<proteinExistence type="predicted"/>
<evidence type="ECO:0000313" key="4">
    <source>
        <dbReference type="EMBL" id="CEK63752.1"/>
    </source>
</evidence>
<evidence type="ECO:0000256" key="1">
    <source>
        <dbReference type="SAM" id="Coils"/>
    </source>
</evidence>
<feature type="coiled-coil region" evidence="1">
    <location>
        <begin position="1"/>
        <end position="28"/>
    </location>
</feature>